<dbReference type="GO" id="GO:2000042">
    <property type="term" value="P:negative regulation of double-strand break repair via homologous recombination"/>
    <property type="evidence" value="ECO:0007669"/>
    <property type="project" value="InterPro"/>
</dbReference>
<comment type="caution">
    <text evidence="14">The sequence shown here is derived from an EMBL/GenBank/DDBJ whole genome shotgun (WGS) entry which is preliminary data.</text>
</comment>
<keyword evidence="9" id="KW-0539">Nucleus</keyword>
<gene>
    <name evidence="14" type="ORF">GDO86_005594</name>
</gene>
<feature type="region of interest" description="Disordered" evidence="13">
    <location>
        <begin position="495"/>
        <end position="531"/>
    </location>
</feature>
<dbReference type="GO" id="GO:0005634">
    <property type="term" value="C:nucleus"/>
    <property type="evidence" value="ECO:0007669"/>
    <property type="project" value="UniProtKB-SubCell"/>
</dbReference>
<evidence type="ECO:0000256" key="7">
    <source>
        <dbReference type="ARBA" id="ARBA00023125"/>
    </source>
</evidence>
<dbReference type="Gene3D" id="1.10.486.10">
    <property type="entry name" value="PCRA, domain 4"/>
    <property type="match status" value="1"/>
</dbReference>
<comment type="subcellular location">
    <subcellularLocation>
        <location evidence="2">Cytoplasm</location>
    </subcellularLocation>
    <subcellularLocation>
        <location evidence="1">Nucleus</location>
    </subcellularLocation>
</comment>
<dbReference type="GO" id="GO:0000785">
    <property type="term" value="C:chromatin"/>
    <property type="evidence" value="ECO:0007669"/>
    <property type="project" value="TreeGrafter"/>
</dbReference>
<reference evidence="14" key="1">
    <citation type="thesis" date="2020" institute="ProQuest LLC" country="789 East Eisenhower Parkway, Ann Arbor, MI, USA">
        <title>Comparative Genomics and Chromosome Evolution.</title>
        <authorList>
            <person name="Mudd A.B."/>
        </authorList>
    </citation>
    <scope>NUCLEOTIDE SEQUENCE</scope>
    <source>
        <strain evidence="14">Female2</strain>
        <tissue evidence="14">Blood</tissue>
    </source>
</reference>
<dbReference type="Proteomes" id="UP000812440">
    <property type="component" value="Chromosome 3"/>
</dbReference>
<evidence type="ECO:0000256" key="10">
    <source>
        <dbReference type="ARBA" id="ARBA00031632"/>
    </source>
</evidence>
<evidence type="ECO:0000256" key="13">
    <source>
        <dbReference type="SAM" id="MobiDB-lite"/>
    </source>
</evidence>
<dbReference type="AlphaFoldDB" id="A0A8T2J9Y7"/>
<sequence>MDGPPQNVLNVIKCFRKQWSIVSDCERTTICGADNMLLNLQLAMAEVNKQKGREFSASLSDVLLTWKHLVKDKLGLAGDGTGACEDYANVRTTYNLFLKKSNSLDLIDVFEKISTICPDKPERFCPEQLLEFLTEEHSLTESGFTVTTTPCKNNLDNVKIKATLKRIFLAYLNLLVNSKNDFALAQVLNCPDRGLGREAFTDLKHTSRMKHMSLFLVATSFIRTIELGGKGYAPSESDPLRKHIKGLSLFVHFVDKLNEILGETHNPRTAGELLLSAIKMHLIKGRGSGDLLSEAAAEVALDLDLRIKNHISLLDEERQSGKAGISPARPKIHAINRGTALCGRETIKTLIILLDEEAANPPSKNKAELLCADEENTLFGALSILTLFRSPEQNNGTSPKPLGQRVQKVIKENKDKLKQNSIRSQFACTYKDSNMAQVKKLDFPSLSQVLTCKHPAPKITPVLCFEEAFENDSTQNKELKLSSGNINHQSIEKVKGKPRKNGGSLKVKRKQMDGQCETTSAQENEPPKKKVAVAPLSTKAKENKQCVSKTHCKSLSKNKLLAGQAKLTSFFRV</sequence>
<comment type="function">
    <text evidence="12">Required to suppress inappropriate homologous recombination, thereby playing a central role DNA repair and in the maintenance of genomic stability.</text>
</comment>
<evidence type="ECO:0000256" key="12">
    <source>
        <dbReference type="ARBA" id="ARBA00056065"/>
    </source>
</evidence>
<dbReference type="EMBL" id="JAACNH010000006">
    <property type="protein sequence ID" value="KAG8439441.1"/>
    <property type="molecule type" value="Genomic_DNA"/>
</dbReference>
<protein>
    <recommendedName>
        <fullName evidence="4">PCNA-interacting partner</fullName>
    </recommendedName>
    <alternativeName>
        <fullName evidence="10">PARP-1 binding protein</fullName>
    </alternativeName>
    <alternativeName>
        <fullName evidence="11">PARP1-binding protein</fullName>
    </alternativeName>
</protein>
<keyword evidence="5" id="KW-0963">Cytoplasm</keyword>
<keyword evidence="8" id="KW-0234">DNA repair</keyword>
<evidence type="ECO:0000256" key="5">
    <source>
        <dbReference type="ARBA" id="ARBA00022490"/>
    </source>
</evidence>
<evidence type="ECO:0000256" key="4">
    <source>
        <dbReference type="ARBA" id="ARBA00014320"/>
    </source>
</evidence>
<evidence type="ECO:0000313" key="15">
    <source>
        <dbReference type="Proteomes" id="UP000812440"/>
    </source>
</evidence>
<keyword evidence="7" id="KW-0238">DNA-binding</keyword>
<evidence type="ECO:0000256" key="1">
    <source>
        <dbReference type="ARBA" id="ARBA00004123"/>
    </source>
</evidence>
<dbReference type="OrthoDB" id="6427080at2759"/>
<dbReference type="PANTHER" id="PTHR32121:SF0">
    <property type="entry name" value="PCNA-INTERACTING PARTNER"/>
    <property type="match status" value="1"/>
</dbReference>
<evidence type="ECO:0000256" key="9">
    <source>
        <dbReference type="ARBA" id="ARBA00023242"/>
    </source>
</evidence>
<evidence type="ECO:0000256" key="6">
    <source>
        <dbReference type="ARBA" id="ARBA00022763"/>
    </source>
</evidence>
<accession>A0A8T2J9Y7</accession>
<keyword evidence="15" id="KW-1185">Reference proteome</keyword>
<proteinExistence type="inferred from homology"/>
<evidence type="ECO:0000256" key="11">
    <source>
        <dbReference type="ARBA" id="ARBA00032731"/>
    </source>
</evidence>
<evidence type="ECO:0000256" key="8">
    <source>
        <dbReference type="ARBA" id="ARBA00023204"/>
    </source>
</evidence>
<dbReference type="GO" id="GO:0003677">
    <property type="term" value="F:DNA binding"/>
    <property type="evidence" value="ECO:0007669"/>
    <property type="project" value="UniProtKB-KW"/>
</dbReference>
<keyword evidence="6" id="KW-0227">DNA damage</keyword>
<organism evidence="14 15">
    <name type="scientific">Hymenochirus boettgeri</name>
    <name type="common">Congo dwarf clawed frog</name>
    <dbReference type="NCBI Taxonomy" id="247094"/>
    <lineage>
        <taxon>Eukaryota</taxon>
        <taxon>Metazoa</taxon>
        <taxon>Chordata</taxon>
        <taxon>Craniata</taxon>
        <taxon>Vertebrata</taxon>
        <taxon>Euteleostomi</taxon>
        <taxon>Amphibia</taxon>
        <taxon>Batrachia</taxon>
        <taxon>Anura</taxon>
        <taxon>Pipoidea</taxon>
        <taxon>Pipidae</taxon>
        <taxon>Pipinae</taxon>
        <taxon>Hymenochirus</taxon>
    </lineage>
</organism>
<evidence type="ECO:0000256" key="3">
    <source>
        <dbReference type="ARBA" id="ARBA00009135"/>
    </source>
</evidence>
<dbReference type="FunFam" id="1.10.486.10:FF:000004">
    <property type="entry name" value="PCNA-interacting partner isoform X3"/>
    <property type="match status" value="1"/>
</dbReference>
<dbReference type="GO" id="GO:0006281">
    <property type="term" value="P:DNA repair"/>
    <property type="evidence" value="ECO:0007669"/>
    <property type="project" value="UniProtKB-KW"/>
</dbReference>
<dbReference type="InterPro" id="IPR038932">
    <property type="entry name" value="PARPBP"/>
</dbReference>
<evidence type="ECO:0000313" key="14">
    <source>
        <dbReference type="EMBL" id="KAG8439441.1"/>
    </source>
</evidence>
<name>A0A8T2J9Y7_9PIPI</name>
<dbReference type="GO" id="GO:0005737">
    <property type="term" value="C:cytoplasm"/>
    <property type="evidence" value="ECO:0007669"/>
    <property type="project" value="UniProtKB-SubCell"/>
</dbReference>
<comment type="similarity">
    <text evidence="3">Belongs to the PARI family.</text>
</comment>
<dbReference type="PANTHER" id="PTHR32121">
    <property type="entry name" value="PCNA-INTERACTING PARTNER"/>
    <property type="match status" value="1"/>
</dbReference>
<evidence type="ECO:0000256" key="2">
    <source>
        <dbReference type="ARBA" id="ARBA00004496"/>
    </source>
</evidence>